<dbReference type="RefSeq" id="WP_007623634.1">
    <property type="nucleotide sequence ID" value="NZ_BAEO01000060.1"/>
</dbReference>
<evidence type="ECO:0000256" key="1">
    <source>
        <dbReference type="ARBA" id="ARBA00022801"/>
    </source>
</evidence>
<dbReference type="InterPro" id="IPR050261">
    <property type="entry name" value="FrsA_esterase"/>
</dbReference>
<feature type="domain" description="Dienelactone hydrolase" evidence="2">
    <location>
        <begin position="93"/>
        <end position="286"/>
    </location>
</feature>
<proteinExistence type="predicted"/>
<reference evidence="3 4" key="1">
    <citation type="journal article" date="2017" name="Antonie Van Leeuwenhoek">
        <title>Rhizobium rhizosphaerae sp. nov., a novel species isolated from rice rhizosphere.</title>
        <authorList>
            <person name="Zhao J.J."/>
            <person name="Zhang J."/>
            <person name="Zhang R.J."/>
            <person name="Zhang C.W."/>
            <person name="Yin H.Q."/>
            <person name="Zhang X.X."/>
        </authorList>
    </citation>
    <scope>NUCLEOTIDE SEQUENCE [LARGE SCALE GENOMIC DNA]</scope>
    <source>
        <strain evidence="3 4">BSs20135</strain>
    </source>
</reference>
<comment type="caution">
    <text evidence="3">The sequence shown here is derived from an EMBL/GenBank/DDBJ whole genome shotgun (WGS) entry which is preliminary data.</text>
</comment>
<dbReference type="Proteomes" id="UP000006327">
    <property type="component" value="Unassembled WGS sequence"/>
</dbReference>
<dbReference type="SUPFAM" id="SSF53474">
    <property type="entry name" value="alpha/beta-Hydrolases"/>
    <property type="match status" value="1"/>
</dbReference>
<sequence length="369" mass="39464">MKHRTLFNQNTLIFKPLLRQFGLLFILLTSSCTIFAETLKVPQVDSKTFATEPLKLANGISGTLVTFSSHSPADYANIINGNLGPAVELSAQLFMPNNTKSSSVPAVIINPGSGNIGPHHIHQAVTLSSAGIAALVIDPFYGRGITDTISDQGQMSFAASTYDVLAAVEKLRHSPGIDSTRIGATGGSRGGTAVMMAIAAPLSEVVFGEDKAIRAVMAGYPWCGVQFNRPQLAKGASLLVLHGDADDWVSPIKCQGAVQALQSGGNDAQIMMFPDARHAFDREGVPPTEIAHATSVVNFHILYINNHGQYFDPRSGKMDPSLTAKELFTYAATGGFMKKGVHIGSTGNQAAEYTQEMLSFFEKQLMQHP</sequence>
<dbReference type="STRING" id="493475.GARC_4120"/>
<dbReference type="PANTHER" id="PTHR22946">
    <property type="entry name" value="DIENELACTONE HYDROLASE DOMAIN-CONTAINING PROTEIN-RELATED"/>
    <property type="match status" value="1"/>
</dbReference>
<organism evidence="3 4">
    <name type="scientific">Paraglaciecola arctica BSs20135</name>
    <dbReference type="NCBI Taxonomy" id="493475"/>
    <lineage>
        <taxon>Bacteria</taxon>
        <taxon>Pseudomonadati</taxon>
        <taxon>Pseudomonadota</taxon>
        <taxon>Gammaproteobacteria</taxon>
        <taxon>Alteromonadales</taxon>
        <taxon>Alteromonadaceae</taxon>
        <taxon>Paraglaciecola</taxon>
    </lineage>
</organism>
<gene>
    <name evidence="3" type="ORF">GARC_4120</name>
</gene>
<dbReference type="PROSITE" id="PS51257">
    <property type="entry name" value="PROKAR_LIPOPROTEIN"/>
    <property type="match status" value="1"/>
</dbReference>
<dbReference type="eggNOG" id="COG0412">
    <property type="taxonomic scope" value="Bacteria"/>
</dbReference>
<evidence type="ECO:0000259" key="2">
    <source>
        <dbReference type="Pfam" id="PF01738"/>
    </source>
</evidence>
<dbReference type="InterPro" id="IPR002925">
    <property type="entry name" value="Dienelactn_hydro"/>
</dbReference>
<dbReference type="GO" id="GO:0052689">
    <property type="term" value="F:carboxylic ester hydrolase activity"/>
    <property type="evidence" value="ECO:0007669"/>
    <property type="project" value="UniProtKB-ARBA"/>
</dbReference>
<protein>
    <recommendedName>
        <fullName evidence="2">Dienelactone hydrolase domain-containing protein</fullName>
    </recommendedName>
</protein>
<evidence type="ECO:0000313" key="4">
    <source>
        <dbReference type="Proteomes" id="UP000006327"/>
    </source>
</evidence>
<dbReference type="EMBL" id="BAEO01000060">
    <property type="protein sequence ID" value="GAC21062.1"/>
    <property type="molecule type" value="Genomic_DNA"/>
</dbReference>
<name>K6YSB1_9ALTE</name>
<accession>K6YSB1</accession>
<keyword evidence="1" id="KW-0378">Hydrolase</keyword>
<dbReference type="OrthoDB" id="9771666at2"/>
<dbReference type="Gene3D" id="3.40.50.1820">
    <property type="entry name" value="alpha/beta hydrolase"/>
    <property type="match status" value="1"/>
</dbReference>
<dbReference type="PANTHER" id="PTHR22946:SF9">
    <property type="entry name" value="POLYKETIDE TRANSFERASE AF380"/>
    <property type="match status" value="1"/>
</dbReference>
<evidence type="ECO:0000313" key="3">
    <source>
        <dbReference type="EMBL" id="GAC21062.1"/>
    </source>
</evidence>
<dbReference type="InterPro" id="IPR029058">
    <property type="entry name" value="AB_hydrolase_fold"/>
</dbReference>
<dbReference type="AlphaFoldDB" id="K6YSB1"/>
<dbReference type="Pfam" id="PF01738">
    <property type="entry name" value="DLH"/>
    <property type="match status" value="1"/>
</dbReference>
<keyword evidence="4" id="KW-1185">Reference proteome</keyword>